<evidence type="ECO:0000259" key="17">
    <source>
        <dbReference type="Pfam" id="PF01225"/>
    </source>
</evidence>
<evidence type="ECO:0000256" key="11">
    <source>
        <dbReference type="ARBA" id="ARBA00072883"/>
    </source>
</evidence>
<dbReference type="InterPro" id="IPR036565">
    <property type="entry name" value="Mur-like_cat_sf"/>
</dbReference>
<evidence type="ECO:0000256" key="2">
    <source>
        <dbReference type="ARBA" id="ARBA00005898"/>
    </source>
</evidence>
<dbReference type="GO" id="GO:0005524">
    <property type="term" value="F:ATP binding"/>
    <property type="evidence" value="ECO:0007669"/>
    <property type="project" value="UniProtKB-UniRule"/>
</dbReference>
<dbReference type="HAMAP" id="MF_00208">
    <property type="entry name" value="MurE"/>
    <property type="match status" value="1"/>
</dbReference>
<feature type="binding site" evidence="15">
    <location>
        <position position="389"/>
    </location>
    <ligand>
        <name>meso-2,6-diaminopimelate</name>
        <dbReference type="ChEBI" id="CHEBI:57791"/>
    </ligand>
</feature>
<evidence type="ECO:0000256" key="6">
    <source>
        <dbReference type="ARBA" id="ARBA00023306"/>
    </source>
</evidence>
<dbReference type="SUPFAM" id="SSF63418">
    <property type="entry name" value="MurE/MurF N-terminal domain"/>
    <property type="match status" value="1"/>
</dbReference>
<feature type="binding site" evidence="15">
    <location>
        <position position="33"/>
    </location>
    <ligand>
        <name>UDP-N-acetyl-alpha-D-muramoyl-L-alanyl-D-glutamate</name>
        <dbReference type="ChEBI" id="CHEBI:83900"/>
    </ligand>
</feature>
<dbReference type="Gene3D" id="3.40.1390.10">
    <property type="entry name" value="MurE/MurF, N-terminal domain"/>
    <property type="match status" value="1"/>
</dbReference>
<gene>
    <name evidence="15" type="primary">murE</name>
    <name evidence="20" type="ORF">SAMN02745170_00085</name>
</gene>
<dbReference type="GO" id="GO:0005737">
    <property type="term" value="C:cytoplasm"/>
    <property type="evidence" value="ECO:0007669"/>
    <property type="project" value="UniProtKB-SubCell"/>
</dbReference>
<dbReference type="SUPFAM" id="SSF53244">
    <property type="entry name" value="MurD-like peptide ligases, peptide-binding domain"/>
    <property type="match status" value="1"/>
</dbReference>
<keyword evidence="5 15" id="KW-0573">Peptidoglycan synthesis</keyword>
<dbReference type="GO" id="GO:0008765">
    <property type="term" value="F:UDP-N-acetylmuramoylalanyl-D-glutamate-2,6-diaminopimelate ligase activity"/>
    <property type="evidence" value="ECO:0007669"/>
    <property type="project" value="UniProtKB-UniRule"/>
</dbReference>
<evidence type="ECO:0000256" key="9">
    <source>
        <dbReference type="ARBA" id="ARBA00056782"/>
    </source>
</evidence>
<dbReference type="GO" id="GO:0051301">
    <property type="term" value="P:cell division"/>
    <property type="evidence" value="ECO:0007669"/>
    <property type="project" value="UniProtKB-KW"/>
</dbReference>
<evidence type="ECO:0000256" key="12">
    <source>
        <dbReference type="ARBA" id="ARBA00075482"/>
    </source>
</evidence>
<keyword evidence="3 15" id="KW-0132">Cell division</keyword>
<dbReference type="UniPathway" id="UPA00219"/>
<keyword evidence="15" id="KW-0460">Magnesium</keyword>
<dbReference type="InterPro" id="IPR013221">
    <property type="entry name" value="Mur_ligase_cen"/>
</dbReference>
<dbReference type="NCBIfam" id="TIGR01085">
    <property type="entry name" value="murE"/>
    <property type="match status" value="1"/>
</dbReference>
<feature type="domain" description="Mur ligase N-terminal catalytic" evidence="17">
    <location>
        <begin position="26"/>
        <end position="94"/>
    </location>
</feature>
<dbReference type="Gene3D" id="3.40.1190.10">
    <property type="entry name" value="Mur-like, catalytic domain"/>
    <property type="match status" value="1"/>
</dbReference>
<feature type="binding site" evidence="15">
    <location>
        <position position="468"/>
    </location>
    <ligand>
        <name>meso-2,6-diaminopimelate</name>
        <dbReference type="ChEBI" id="CHEBI:57791"/>
    </ligand>
</feature>
<evidence type="ECO:0000256" key="7">
    <source>
        <dbReference type="ARBA" id="ARBA00023316"/>
    </source>
</evidence>
<dbReference type="InterPro" id="IPR004101">
    <property type="entry name" value="Mur_ligase_C"/>
</dbReference>
<keyword evidence="7 15" id="KW-0961">Cell wall biogenesis/degradation</keyword>
<comment type="PTM">
    <text evidence="15">Carboxylation is probably crucial for Mg(2+) binding and, consequently, for the gamma-phosphate positioning of ATP.</text>
</comment>
<dbReference type="GO" id="GO:0008360">
    <property type="term" value="P:regulation of cell shape"/>
    <property type="evidence" value="ECO:0007669"/>
    <property type="project" value="UniProtKB-KW"/>
</dbReference>
<keyword evidence="4 15" id="KW-0133">Cell shape</keyword>
<reference evidence="20 21" key="1">
    <citation type="submission" date="2016-11" db="EMBL/GenBank/DDBJ databases">
        <authorList>
            <person name="Varghese N."/>
            <person name="Submissions S."/>
        </authorList>
    </citation>
    <scope>NUCLEOTIDE SEQUENCE [LARGE SCALE GENOMIC DNA]</scope>
    <source>
        <strain evidence="20 21">DSM 15287</strain>
    </source>
</reference>
<evidence type="ECO:0000256" key="1">
    <source>
        <dbReference type="ARBA" id="ARBA00004752"/>
    </source>
</evidence>
<keyword evidence="15" id="KW-0547">Nucleotide-binding</keyword>
<feature type="binding site" evidence="15">
    <location>
        <begin position="413"/>
        <end position="416"/>
    </location>
    <ligand>
        <name>meso-2,6-diaminopimelate</name>
        <dbReference type="ChEBI" id="CHEBI:57791"/>
    </ligand>
</feature>
<proteinExistence type="inferred from homology"/>
<feature type="binding site" evidence="15">
    <location>
        <position position="182"/>
    </location>
    <ligand>
        <name>UDP-N-acetyl-alpha-D-muramoyl-L-alanyl-D-glutamate</name>
        <dbReference type="ChEBI" id="CHEBI:83900"/>
    </ligand>
</feature>
<name>A0A1M6AAA3_9FIRM</name>
<feature type="short sequence motif" description="Meso-diaminopimelate recognition motif" evidence="15">
    <location>
        <begin position="413"/>
        <end position="416"/>
    </location>
</feature>
<feature type="binding site" evidence="15">
    <location>
        <position position="154"/>
    </location>
    <ligand>
        <name>UDP-N-acetyl-alpha-D-muramoyl-L-alanyl-D-glutamate</name>
        <dbReference type="ChEBI" id="CHEBI:83900"/>
    </ligand>
</feature>
<evidence type="ECO:0000313" key="21">
    <source>
        <dbReference type="Proteomes" id="UP000322917"/>
    </source>
</evidence>
<dbReference type="FunFam" id="3.90.190.20:FF:000006">
    <property type="entry name" value="UDP-N-acetylmuramoyl-L-alanyl-D-glutamate--2,6-diaminopimelate ligase"/>
    <property type="match status" value="1"/>
</dbReference>
<dbReference type="GO" id="GO:0071555">
    <property type="term" value="P:cell wall organization"/>
    <property type="evidence" value="ECO:0007669"/>
    <property type="project" value="UniProtKB-KW"/>
</dbReference>
<dbReference type="EC" id="6.3.2.13" evidence="10 15"/>
<keyword evidence="15 20" id="KW-0436">Ligase</keyword>
<evidence type="ECO:0000256" key="16">
    <source>
        <dbReference type="RuleBase" id="RU004135"/>
    </source>
</evidence>
<dbReference type="Gene3D" id="3.90.190.20">
    <property type="entry name" value="Mur ligase, C-terminal domain"/>
    <property type="match status" value="1"/>
</dbReference>
<dbReference type="EMBL" id="FQZD01000004">
    <property type="protein sequence ID" value="SHI33347.1"/>
    <property type="molecule type" value="Genomic_DNA"/>
</dbReference>
<evidence type="ECO:0000256" key="8">
    <source>
        <dbReference type="ARBA" id="ARBA00050251"/>
    </source>
</evidence>
<feature type="modified residue" description="N6-carboxylysine" evidence="15">
    <location>
        <position position="222"/>
    </location>
</feature>
<dbReference type="AlphaFoldDB" id="A0A1M6AAA3"/>
<evidence type="ECO:0000256" key="15">
    <source>
        <dbReference type="HAMAP-Rule" id="MF_00208"/>
    </source>
</evidence>
<dbReference type="GO" id="GO:0009252">
    <property type="term" value="P:peptidoglycan biosynthetic process"/>
    <property type="evidence" value="ECO:0007669"/>
    <property type="project" value="UniProtKB-UniRule"/>
</dbReference>
<keyword evidence="15" id="KW-0067">ATP-binding</keyword>
<comment type="caution">
    <text evidence="15">Lacks conserved residue(s) required for the propagation of feature annotation.</text>
</comment>
<evidence type="ECO:0000256" key="13">
    <source>
        <dbReference type="ARBA" id="ARBA00076158"/>
    </source>
</evidence>
<dbReference type="PANTHER" id="PTHR23135:SF4">
    <property type="entry name" value="UDP-N-ACETYLMURAMOYL-L-ALANYL-D-GLUTAMATE--2,6-DIAMINOPIMELATE LIGASE MURE HOMOLOG, CHLOROPLASTIC"/>
    <property type="match status" value="1"/>
</dbReference>
<keyword evidence="15" id="KW-0963">Cytoplasm</keyword>
<evidence type="ECO:0000256" key="10">
    <source>
        <dbReference type="ARBA" id="ARBA00066633"/>
    </source>
</evidence>
<evidence type="ECO:0000256" key="14">
    <source>
        <dbReference type="ARBA" id="ARBA00081560"/>
    </source>
</evidence>
<feature type="binding site" evidence="15">
    <location>
        <begin position="113"/>
        <end position="119"/>
    </location>
    <ligand>
        <name>ATP</name>
        <dbReference type="ChEBI" id="CHEBI:30616"/>
    </ligand>
</feature>
<keyword evidence="6 15" id="KW-0131">Cell cycle</keyword>
<evidence type="ECO:0000256" key="5">
    <source>
        <dbReference type="ARBA" id="ARBA00022984"/>
    </source>
</evidence>
<dbReference type="Pfam" id="PF01225">
    <property type="entry name" value="Mur_ligase"/>
    <property type="match status" value="1"/>
</dbReference>
<dbReference type="InterPro" id="IPR000713">
    <property type="entry name" value="Mur_ligase_N"/>
</dbReference>
<dbReference type="NCBIfam" id="NF001124">
    <property type="entry name" value="PRK00139.1-2"/>
    <property type="match status" value="1"/>
</dbReference>
<feature type="binding site" evidence="15">
    <location>
        <position position="190"/>
    </location>
    <ligand>
        <name>UDP-N-acetyl-alpha-D-muramoyl-L-alanyl-D-glutamate</name>
        <dbReference type="ChEBI" id="CHEBI:83900"/>
    </ligand>
</feature>
<protein>
    <recommendedName>
        <fullName evidence="11 15">UDP-N-acetylmuramoyl-L-alanyl-D-glutamate--2,6-diaminopimelate ligase</fullName>
        <ecNumber evidence="10 15">6.3.2.13</ecNumber>
    </recommendedName>
    <alternativeName>
        <fullName evidence="12 15">Meso-A2pm-adding enzyme</fullName>
    </alternativeName>
    <alternativeName>
        <fullName evidence="13 15">Meso-diaminopimelate-adding enzyme</fullName>
    </alternativeName>
    <alternativeName>
        <fullName evidence="14 15">UDP-MurNAc-L-Ala-D-Glu:meso-diaminopimelate ligase</fullName>
    </alternativeName>
    <alternativeName>
        <fullName evidence="15">UDP-MurNAc-tripeptide synthetase</fullName>
    </alternativeName>
    <alternativeName>
        <fullName evidence="15">UDP-N-acetylmuramyl-tripeptide synthetase</fullName>
    </alternativeName>
</protein>
<comment type="subcellular location">
    <subcellularLocation>
        <location evidence="15 16">Cytoplasm</location>
    </subcellularLocation>
</comment>
<dbReference type="InterPro" id="IPR005761">
    <property type="entry name" value="UDP-N-AcMur-Glu-dNH2Pim_ligase"/>
</dbReference>
<dbReference type="SUPFAM" id="SSF53623">
    <property type="entry name" value="MurD-like peptide ligases, catalytic domain"/>
    <property type="match status" value="1"/>
</dbReference>
<dbReference type="Pfam" id="PF02875">
    <property type="entry name" value="Mur_ligase_C"/>
    <property type="match status" value="1"/>
</dbReference>
<accession>A0A1M6AAA3</accession>
<organism evidence="20 21">
    <name type="scientific">Propionispora hippei DSM 15287</name>
    <dbReference type="NCBI Taxonomy" id="1123003"/>
    <lineage>
        <taxon>Bacteria</taxon>
        <taxon>Bacillati</taxon>
        <taxon>Bacillota</taxon>
        <taxon>Negativicutes</taxon>
        <taxon>Selenomonadales</taxon>
        <taxon>Sporomusaceae</taxon>
        <taxon>Propionispora</taxon>
    </lineage>
</organism>
<comment type="catalytic activity">
    <reaction evidence="8 15">
        <text>UDP-N-acetyl-alpha-D-muramoyl-L-alanyl-D-glutamate + meso-2,6-diaminopimelate + ATP = UDP-N-acetyl-alpha-D-muramoyl-L-alanyl-gamma-D-glutamyl-meso-2,6-diaminopimelate + ADP + phosphate + H(+)</text>
        <dbReference type="Rhea" id="RHEA:23676"/>
        <dbReference type="ChEBI" id="CHEBI:15378"/>
        <dbReference type="ChEBI" id="CHEBI:30616"/>
        <dbReference type="ChEBI" id="CHEBI:43474"/>
        <dbReference type="ChEBI" id="CHEBI:57791"/>
        <dbReference type="ChEBI" id="CHEBI:83900"/>
        <dbReference type="ChEBI" id="CHEBI:83905"/>
        <dbReference type="ChEBI" id="CHEBI:456216"/>
        <dbReference type="EC" id="6.3.2.13"/>
    </reaction>
</comment>
<evidence type="ECO:0000256" key="3">
    <source>
        <dbReference type="ARBA" id="ARBA00022618"/>
    </source>
</evidence>
<keyword evidence="21" id="KW-1185">Reference proteome</keyword>
<dbReference type="Proteomes" id="UP000322917">
    <property type="component" value="Unassembled WGS sequence"/>
</dbReference>
<sequence length="498" mass="53927">MMTLGDLLAQLPDAVQAGRIEKTQEVKSITYDSRQVTDGSVFICLRGAKTDGHDYVPQACQQGAIAVIIEKDVEVPAGVAKIKVSDTRTAMQGIVPSFFGFPGRKLRMIGVTGTNGKTTTTYLLRDILTRAGYRVGVIGTIQTLIGDRVLPVKNTTPDVVELQGILAEMVACHMDYVVMEVSSHALALNRVAGCEFDVGIFTNMTQDHLDFHGNFDNYLEAKARLFSLVSDPAASKGRKTAVVNLDDPAAKRILQSAKCATLTYGVKAATADLQALQVDVRASGVSFTVHGTAGDIELALPITGLFNVYNVLGAVGAALAEGIEPQVIKAALEDFKSVPGRFELINAGQPFSIIVDYAHTPDGLENILKTAQQIAKRRIIVVFGCGGDRDRTKRPIMGRLAVEYGDVVIATSDNPRTEDPAAILAEIEVGIKEKLMEGKLYEKIADRRQAIKRALELAQADDIVIIAGKGHETYQILKDKTIHFDDRETAVEFVKELM</sequence>
<feature type="binding site" evidence="15">
    <location>
        <begin position="155"/>
        <end position="156"/>
    </location>
    <ligand>
        <name>UDP-N-acetyl-alpha-D-muramoyl-L-alanyl-D-glutamate</name>
        <dbReference type="ChEBI" id="CHEBI:83900"/>
    </ligand>
</feature>
<comment type="similarity">
    <text evidence="2 15">Belongs to the MurCDEF family. MurE subfamily.</text>
</comment>
<feature type="domain" description="Mur ligase C-terminal" evidence="18">
    <location>
        <begin position="340"/>
        <end position="470"/>
    </location>
</feature>
<dbReference type="Pfam" id="PF08245">
    <property type="entry name" value="Mur_ligase_M"/>
    <property type="match status" value="1"/>
</dbReference>
<dbReference type="NCBIfam" id="NF001126">
    <property type="entry name" value="PRK00139.1-4"/>
    <property type="match status" value="1"/>
</dbReference>
<feature type="binding site" evidence="15">
    <location>
        <position position="472"/>
    </location>
    <ligand>
        <name>meso-2,6-diaminopimelate</name>
        <dbReference type="ChEBI" id="CHEBI:57791"/>
    </ligand>
</feature>
<comment type="function">
    <text evidence="9 15">Catalyzes the addition of meso-diaminopimelic acid to the nucleotide precursor UDP-N-acetylmuramoyl-L-alanyl-D-glutamate (UMAG) in the biosynthesis of bacterial cell-wall peptidoglycan.</text>
</comment>
<dbReference type="InterPro" id="IPR036615">
    <property type="entry name" value="Mur_ligase_C_dom_sf"/>
</dbReference>
<dbReference type="PANTHER" id="PTHR23135">
    <property type="entry name" value="MUR LIGASE FAMILY MEMBER"/>
    <property type="match status" value="1"/>
</dbReference>
<comment type="pathway">
    <text evidence="1 15 16">Cell wall biogenesis; peptidoglycan biosynthesis.</text>
</comment>
<evidence type="ECO:0000256" key="4">
    <source>
        <dbReference type="ARBA" id="ARBA00022960"/>
    </source>
</evidence>
<evidence type="ECO:0000313" key="20">
    <source>
        <dbReference type="EMBL" id="SHI33347.1"/>
    </source>
</evidence>
<evidence type="ECO:0000259" key="19">
    <source>
        <dbReference type="Pfam" id="PF08245"/>
    </source>
</evidence>
<feature type="domain" description="Mur ligase central" evidence="19">
    <location>
        <begin position="111"/>
        <end position="318"/>
    </location>
</feature>
<dbReference type="GO" id="GO:0000287">
    <property type="term" value="F:magnesium ion binding"/>
    <property type="evidence" value="ECO:0007669"/>
    <property type="project" value="UniProtKB-UniRule"/>
</dbReference>
<comment type="cofactor">
    <cofactor evidence="15">
        <name>Mg(2+)</name>
        <dbReference type="ChEBI" id="CHEBI:18420"/>
    </cofactor>
</comment>
<dbReference type="InterPro" id="IPR035911">
    <property type="entry name" value="MurE/MurF_N"/>
</dbReference>
<evidence type="ECO:0000259" key="18">
    <source>
        <dbReference type="Pfam" id="PF02875"/>
    </source>
</evidence>